<dbReference type="SUPFAM" id="SSF52172">
    <property type="entry name" value="CheY-like"/>
    <property type="match status" value="1"/>
</dbReference>
<feature type="region of interest" description="Disordered" evidence="7">
    <location>
        <begin position="369"/>
        <end position="394"/>
    </location>
</feature>
<protein>
    <submittedName>
        <fullName evidence="12">RNA polymerase sigma factor, sigma-70 family</fullName>
    </submittedName>
</protein>
<dbReference type="PRINTS" id="PR00038">
    <property type="entry name" value="HTHLUXR"/>
</dbReference>
<dbReference type="SUPFAM" id="SSF55781">
    <property type="entry name" value="GAF domain-like"/>
    <property type="match status" value="1"/>
</dbReference>
<dbReference type="Pfam" id="PF08447">
    <property type="entry name" value="PAS_3"/>
    <property type="match status" value="1"/>
</dbReference>
<dbReference type="AlphaFoldDB" id="A0A1G5LI94"/>
<dbReference type="Proteomes" id="UP000199569">
    <property type="component" value="Unassembled WGS sequence"/>
</dbReference>
<keyword evidence="13" id="KW-1185">Reference proteome</keyword>
<dbReference type="Gene3D" id="3.40.50.2300">
    <property type="match status" value="1"/>
</dbReference>
<gene>
    <name evidence="12" type="ORF">SAMN02927923_04359</name>
</gene>
<dbReference type="GO" id="GO:0003677">
    <property type="term" value="F:DNA binding"/>
    <property type="evidence" value="ECO:0007669"/>
    <property type="project" value="UniProtKB-KW"/>
</dbReference>
<feature type="domain" description="HTH luxR-type" evidence="8">
    <location>
        <begin position="571"/>
        <end position="636"/>
    </location>
</feature>
<dbReference type="SMART" id="SM00091">
    <property type="entry name" value="PAS"/>
    <property type="match status" value="1"/>
</dbReference>
<dbReference type="InterPro" id="IPR011006">
    <property type="entry name" value="CheY-like_superfamily"/>
</dbReference>
<keyword evidence="4" id="KW-0238">DNA-binding</keyword>
<feature type="domain" description="PAC" evidence="11">
    <location>
        <begin position="393"/>
        <end position="445"/>
    </location>
</feature>
<dbReference type="CDD" id="cd06170">
    <property type="entry name" value="LuxR_C_like"/>
    <property type="match status" value="1"/>
</dbReference>
<dbReference type="SMART" id="SM00065">
    <property type="entry name" value="GAF"/>
    <property type="match status" value="1"/>
</dbReference>
<evidence type="ECO:0000256" key="1">
    <source>
        <dbReference type="ARBA" id="ARBA00022679"/>
    </source>
</evidence>
<keyword evidence="2" id="KW-0418">Kinase</keyword>
<accession>A0A1G5LI94</accession>
<dbReference type="InterPro" id="IPR001789">
    <property type="entry name" value="Sig_transdc_resp-reg_receiver"/>
</dbReference>
<dbReference type="InterPro" id="IPR039420">
    <property type="entry name" value="WalR-like"/>
</dbReference>
<dbReference type="InterPro" id="IPR029016">
    <property type="entry name" value="GAF-like_dom_sf"/>
</dbReference>
<reference evidence="12 13" key="1">
    <citation type="submission" date="2016-10" db="EMBL/GenBank/DDBJ databases">
        <authorList>
            <person name="de Groot N.N."/>
        </authorList>
    </citation>
    <scope>NUCLEOTIDE SEQUENCE [LARGE SCALE GENOMIC DNA]</scope>
    <source>
        <strain evidence="12 13">CGMCC 1.7666</strain>
    </source>
</reference>
<dbReference type="GO" id="GO:0006355">
    <property type="term" value="P:regulation of DNA-templated transcription"/>
    <property type="evidence" value="ECO:0007669"/>
    <property type="project" value="InterPro"/>
</dbReference>
<dbReference type="Pfam" id="PF01590">
    <property type="entry name" value="GAF"/>
    <property type="match status" value="1"/>
</dbReference>
<evidence type="ECO:0000259" key="11">
    <source>
        <dbReference type="PROSITE" id="PS50113"/>
    </source>
</evidence>
<dbReference type="PROSITE" id="PS50110">
    <property type="entry name" value="RESPONSE_REGULATORY"/>
    <property type="match status" value="1"/>
</dbReference>
<dbReference type="InterPro" id="IPR000014">
    <property type="entry name" value="PAS"/>
</dbReference>
<dbReference type="PANTHER" id="PTHR43214:SF44">
    <property type="entry name" value="TWO-COMPONENT RESPONSE REGULATOR"/>
    <property type="match status" value="1"/>
</dbReference>
<dbReference type="CDD" id="cd00130">
    <property type="entry name" value="PAS"/>
    <property type="match status" value="1"/>
</dbReference>
<evidence type="ECO:0000259" key="8">
    <source>
        <dbReference type="PROSITE" id="PS50043"/>
    </source>
</evidence>
<name>A0A1G5LI94_9HYPH</name>
<evidence type="ECO:0000256" key="5">
    <source>
        <dbReference type="ARBA" id="ARBA00023163"/>
    </source>
</evidence>
<dbReference type="InterPro" id="IPR001610">
    <property type="entry name" value="PAC"/>
</dbReference>
<evidence type="ECO:0000256" key="4">
    <source>
        <dbReference type="ARBA" id="ARBA00023125"/>
    </source>
</evidence>
<dbReference type="NCBIfam" id="TIGR00229">
    <property type="entry name" value="sensory_box"/>
    <property type="match status" value="1"/>
</dbReference>
<dbReference type="SUPFAM" id="SSF55785">
    <property type="entry name" value="PYP-like sensor domain (PAS domain)"/>
    <property type="match status" value="2"/>
</dbReference>
<dbReference type="GO" id="GO:0000160">
    <property type="term" value="P:phosphorelay signal transduction system"/>
    <property type="evidence" value="ECO:0007669"/>
    <property type="project" value="InterPro"/>
</dbReference>
<dbReference type="PANTHER" id="PTHR43214">
    <property type="entry name" value="TWO-COMPONENT RESPONSE REGULATOR"/>
    <property type="match status" value="1"/>
</dbReference>
<evidence type="ECO:0000259" key="10">
    <source>
        <dbReference type="PROSITE" id="PS50112"/>
    </source>
</evidence>
<evidence type="ECO:0000256" key="7">
    <source>
        <dbReference type="SAM" id="MobiDB-lite"/>
    </source>
</evidence>
<evidence type="ECO:0000256" key="3">
    <source>
        <dbReference type="ARBA" id="ARBA00023015"/>
    </source>
</evidence>
<dbReference type="PROSITE" id="PS00622">
    <property type="entry name" value="HTH_LUXR_1"/>
    <property type="match status" value="1"/>
</dbReference>
<dbReference type="InterPro" id="IPR003018">
    <property type="entry name" value="GAF"/>
</dbReference>
<feature type="modified residue" description="4-aspartylphosphate" evidence="6">
    <location>
        <position position="489"/>
    </location>
</feature>
<dbReference type="InterPro" id="IPR016032">
    <property type="entry name" value="Sig_transdc_resp-reg_C-effctor"/>
</dbReference>
<keyword evidence="5" id="KW-0804">Transcription</keyword>
<dbReference type="SUPFAM" id="SSF46894">
    <property type="entry name" value="C-terminal effector domain of the bipartite response regulators"/>
    <property type="match status" value="1"/>
</dbReference>
<dbReference type="EMBL" id="FMVJ01000019">
    <property type="protein sequence ID" value="SCZ12623.1"/>
    <property type="molecule type" value="Genomic_DNA"/>
</dbReference>
<dbReference type="Pfam" id="PF00072">
    <property type="entry name" value="Response_reg"/>
    <property type="match status" value="1"/>
</dbReference>
<evidence type="ECO:0000256" key="2">
    <source>
        <dbReference type="ARBA" id="ARBA00022777"/>
    </source>
</evidence>
<dbReference type="InterPro" id="IPR000700">
    <property type="entry name" value="PAS-assoc_C"/>
</dbReference>
<dbReference type="Gene3D" id="3.30.450.40">
    <property type="match status" value="1"/>
</dbReference>
<dbReference type="PROSITE" id="PS50113">
    <property type="entry name" value="PAC"/>
    <property type="match status" value="1"/>
</dbReference>
<keyword evidence="1" id="KW-0808">Transferase</keyword>
<dbReference type="Gene3D" id="3.30.450.20">
    <property type="entry name" value="PAS domain"/>
    <property type="match status" value="2"/>
</dbReference>
<evidence type="ECO:0000256" key="6">
    <source>
        <dbReference type="PROSITE-ProRule" id="PRU00169"/>
    </source>
</evidence>
<dbReference type="Pfam" id="PF00196">
    <property type="entry name" value="GerE"/>
    <property type="match status" value="1"/>
</dbReference>
<feature type="domain" description="Response regulatory" evidence="9">
    <location>
        <begin position="440"/>
        <end position="555"/>
    </location>
</feature>
<sequence>MGAKIQAYDWSSSPLGPIETWPEVLRITLGNMLHSAFATYLAWGTDLITFYNDPAVKLRGDRPEALGQPLPKAWSEIWEVVSPMVVRALRGETTYVQDVPIDIVQRRGYPEATWWTGSISPVMDAADQLGGVLIILQETTERVLTEQRLRFLVDLSTRLRRVAEAREVMATAAEMLGQHLRANRAGYYELTEGGNAFAVDCGWTDAETPSLAGERRIDDFGSRIDRELREGRTVRIDDALAHPLSAQAPVAAEFLRAGKRATIIAPLVRDGGLVAALYVHQAEPRHWSDDEVALIQEVAERTWTSILRARAETALRASEERFRQFAEHSSTVLWIQDVETHAMEYVSPAYEAIWGEPVEAALRDPGHWAKAVHPDDRDRASTTLERGQRGEEGTHEYHIIRPDGGVRWIRDTFFPIRDEQGRIRRIGGIAQDITQHDGSIVYVVDGDVASCRNLCLLLQGAGYEVQSFASAQSFLAVAPVLVPGCVVLDMRTPEAGGLTIPRELKARRAGLPVIVLGEAGGNVSVGVQAMKAGAVDFLDMPYQPEQVLDALASAQATIRERAEQDQATERVRDLIAALPPREREVLDGLLDGGTNKTIARDIGLSPRTVEAHRARIMERLGAQSLPELVQIAVAAGLQSKSHSRLG</sequence>
<proteinExistence type="predicted"/>
<dbReference type="PROSITE" id="PS50112">
    <property type="entry name" value="PAS"/>
    <property type="match status" value="1"/>
</dbReference>
<evidence type="ECO:0000313" key="12">
    <source>
        <dbReference type="EMBL" id="SCZ12623.1"/>
    </source>
</evidence>
<dbReference type="GO" id="GO:0016301">
    <property type="term" value="F:kinase activity"/>
    <property type="evidence" value="ECO:0007669"/>
    <property type="project" value="UniProtKB-KW"/>
</dbReference>
<dbReference type="InterPro" id="IPR013655">
    <property type="entry name" value="PAS_fold_3"/>
</dbReference>
<dbReference type="STRING" id="549386.SAMN02927923_04359"/>
<dbReference type="SMART" id="SM00421">
    <property type="entry name" value="HTH_LUXR"/>
    <property type="match status" value="1"/>
</dbReference>
<dbReference type="InterPro" id="IPR035965">
    <property type="entry name" value="PAS-like_dom_sf"/>
</dbReference>
<keyword evidence="6" id="KW-0597">Phosphoprotein</keyword>
<dbReference type="SMART" id="SM00086">
    <property type="entry name" value="PAC"/>
    <property type="match status" value="1"/>
</dbReference>
<keyword evidence="3" id="KW-0805">Transcription regulation</keyword>
<evidence type="ECO:0000259" key="9">
    <source>
        <dbReference type="PROSITE" id="PS50110"/>
    </source>
</evidence>
<dbReference type="Gene3D" id="1.10.10.10">
    <property type="entry name" value="Winged helix-like DNA-binding domain superfamily/Winged helix DNA-binding domain"/>
    <property type="match status" value="1"/>
</dbReference>
<dbReference type="RefSeq" id="WP_210183652.1">
    <property type="nucleotide sequence ID" value="NZ_FMVJ01000019.1"/>
</dbReference>
<dbReference type="PROSITE" id="PS50043">
    <property type="entry name" value="HTH_LUXR_2"/>
    <property type="match status" value="1"/>
</dbReference>
<dbReference type="SMART" id="SM00448">
    <property type="entry name" value="REC"/>
    <property type="match status" value="1"/>
</dbReference>
<dbReference type="InterPro" id="IPR036388">
    <property type="entry name" value="WH-like_DNA-bd_sf"/>
</dbReference>
<organism evidence="12 13">
    <name type="scientific">Microvirga guangxiensis</name>
    <dbReference type="NCBI Taxonomy" id="549386"/>
    <lineage>
        <taxon>Bacteria</taxon>
        <taxon>Pseudomonadati</taxon>
        <taxon>Pseudomonadota</taxon>
        <taxon>Alphaproteobacteria</taxon>
        <taxon>Hyphomicrobiales</taxon>
        <taxon>Methylobacteriaceae</taxon>
        <taxon>Microvirga</taxon>
    </lineage>
</organism>
<evidence type="ECO:0000313" key="13">
    <source>
        <dbReference type="Proteomes" id="UP000199569"/>
    </source>
</evidence>
<dbReference type="InterPro" id="IPR000792">
    <property type="entry name" value="Tscrpt_reg_LuxR_C"/>
</dbReference>
<feature type="domain" description="PAS" evidence="10">
    <location>
        <begin position="318"/>
        <end position="391"/>
    </location>
</feature>